<evidence type="ECO:0000259" key="4">
    <source>
        <dbReference type="PROSITE" id="PS50932"/>
    </source>
</evidence>
<dbReference type="InterPro" id="IPR000843">
    <property type="entry name" value="HTH_LacI"/>
</dbReference>
<dbReference type="SUPFAM" id="SSF53822">
    <property type="entry name" value="Periplasmic binding protein-like I"/>
    <property type="match status" value="1"/>
</dbReference>
<organism evidence="5 6">
    <name type="scientific">Vibrio viridaestus</name>
    <dbReference type="NCBI Taxonomy" id="2487322"/>
    <lineage>
        <taxon>Bacteria</taxon>
        <taxon>Pseudomonadati</taxon>
        <taxon>Pseudomonadota</taxon>
        <taxon>Gammaproteobacteria</taxon>
        <taxon>Vibrionales</taxon>
        <taxon>Vibrionaceae</taxon>
        <taxon>Vibrio</taxon>
    </lineage>
</organism>
<dbReference type="GO" id="GO:0003700">
    <property type="term" value="F:DNA-binding transcription factor activity"/>
    <property type="evidence" value="ECO:0007669"/>
    <property type="project" value="TreeGrafter"/>
</dbReference>
<feature type="domain" description="HTH lacI-type" evidence="4">
    <location>
        <begin position="2"/>
        <end position="56"/>
    </location>
</feature>
<reference evidence="5 6" key="1">
    <citation type="submission" date="2018-11" db="EMBL/GenBank/DDBJ databases">
        <title>Vibrio LJC006 sp. nov., isolated from seawater during the bloom of the enteromorpha.</title>
        <authorList>
            <person name="Liang J."/>
        </authorList>
    </citation>
    <scope>NUCLEOTIDE SEQUENCE [LARGE SCALE GENOMIC DNA]</scope>
    <source>
        <strain evidence="5 6">LJC006</strain>
    </source>
</reference>
<dbReference type="Pfam" id="PF00356">
    <property type="entry name" value="LacI"/>
    <property type="match status" value="1"/>
</dbReference>
<dbReference type="PROSITE" id="PS50932">
    <property type="entry name" value="HTH_LACI_2"/>
    <property type="match status" value="1"/>
</dbReference>
<dbReference type="SUPFAM" id="SSF47413">
    <property type="entry name" value="lambda repressor-like DNA-binding domains"/>
    <property type="match status" value="1"/>
</dbReference>
<keyword evidence="3" id="KW-0804">Transcription</keyword>
<dbReference type="Gene3D" id="1.10.260.40">
    <property type="entry name" value="lambda repressor-like DNA-binding domains"/>
    <property type="match status" value="1"/>
</dbReference>
<dbReference type="RefSeq" id="WP_124935186.1">
    <property type="nucleotide sequence ID" value="NZ_RJVQ01000001.1"/>
</dbReference>
<keyword evidence="6" id="KW-1185">Reference proteome</keyword>
<comment type="caution">
    <text evidence="5">The sequence shown here is derived from an EMBL/GenBank/DDBJ whole genome shotgun (WGS) entry which is preliminary data.</text>
</comment>
<dbReference type="PANTHER" id="PTHR30146">
    <property type="entry name" value="LACI-RELATED TRANSCRIPTIONAL REPRESSOR"/>
    <property type="match status" value="1"/>
</dbReference>
<proteinExistence type="predicted"/>
<dbReference type="Proteomes" id="UP000281112">
    <property type="component" value="Unassembled WGS sequence"/>
</dbReference>
<dbReference type="CDD" id="cd01392">
    <property type="entry name" value="HTH_LacI"/>
    <property type="match status" value="1"/>
</dbReference>
<dbReference type="Pfam" id="PF13377">
    <property type="entry name" value="Peripla_BP_3"/>
    <property type="match status" value="1"/>
</dbReference>
<evidence type="ECO:0000313" key="5">
    <source>
        <dbReference type="EMBL" id="RQW64534.1"/>
    </source>
</evidence>
<accession>A0A3N9TKL7</accession>
<dbReference type="Gene3D" id="3.40.50.2300">
    <property type="match status" value="2"/>
</dbReference>
<dbReference type="InterPro" id="IPR010982">
    <property type="entry name" value="Lambda_DNA-bd_dom_sf"/>
</dbReference>
<evidence type="ECO:0000256" key="3">
    <source>
        <dbReference type="ARBA" id="ARBA00023163"/>
    </source>
</evidence>
<dbReference type="InterPro" id="IPR028082">
    <property type="entry name" value="Peripla_BP_I"/>
</dbReference>
<gene>
    <name evidence="5" type="ORF">EES38_00340</name>
</gene>
<name>A0A3N9TKL7_9VIBR</name>
<dbReference type="GO" id="GO:0000976">
    <property type="term" value="F:transcription cis-regulatory region binding"/>
    <property type="evidence" value="ECO:0007669"/>
    <property type="project" value="TreeGrafter"/>
</dbReference>
<dbReference type="EMBL" id="RJVQ01000001">
    <property type="protein sequence ID" value="RQW64534.1"/>
    <property type="molecule type" value="Genomic_DNA"/>
</dbReference>
<dbReference type="SMART" id="SM00354">
    <property type="entry name" value="HTH_LACI"/>
    <property type="match status" value="1"/>
</dbReference>
<keyword evidence="2" id="KW-0238">DNA-binding</keyword>
<sequence length="343" mass="38565">MATIIDVSRRAGVSKTTVSRVMNGKGRISQSTRDAVFKAIKELDYRPNVLAQSLSNQMTNSIGLILPSGYHRSQYIMGLMDLAHSMAANAGKFLIITQTTENTLESGIRSIRELVDRQCDGILYYKTSHIETSEGRNQLIKTIDDLPIPLVMLNYKLEGKLDQCVWFDHVETGYLAINKLIEFGHRQIAYLCGPQNINTGRQRFEGYRLALAEHDIEYDPRLVVEARPFLDGGFEACETLLKRNVSFSAISCYNDPIAIGTLKALLENGKQVPQDISVFGFDNEDIASYTQPTLCSVQLPVREIVERACNILFARMSAIETQNQPVTELHSEVIMRDSVRRLI</sequence>
<dbReference type="PANTHER" id="PTHR30146:SF67">
    <property type="entry name" value="HTH-TYPE TRANSCRIPTIONAL REGULATOR ASCG"/>
    <property type="match status" value="1"/>
</dbReference>
<dbReference type="PRINTS" id="PR00036">
    <property type="entry name" value="HTHLACI"/>
</dbReference>
<dbReference type="OrthoDB" id="9798934at2"/>
<protein>
    <submittedName>
        <fullName evidence="5">LacI family transcriptional regulator</fullName>
    </submittedName>
</protein>
<keyword evidence="1" id="KW-0805">Transcription regulation</keyword>
<evidence type="ECO:0000256" key="2">
    <source>
        <dbReference type="ARBA" id="ARBA00023125"/>
    </source>
</evidence>
<evidence type="ECO:0000313" key="6">
    <source>
        <dbReference type="Proteomes" id="UP000281112"/>
    </source>
</evidence>
<dbReference type="AlphaFoldDB" id="A0A3N9TKL7"/>
<dbReference type="InterPro" id="IPR046335">
    <property type="entry name" value="LacI/GalR-like_sensor"/>
</dbReference>
<evidence type="ECO:0000256" key="1">
    <source>
        <dbReference type="ARBA" id="ARBA00023015"/>
    </source>
</evidence>